<feature type="compositionally biased region" description="Basic and acidic residues" evidence="1">
    <location>
        <begin position="126"/>
        <end position="138"/>
    </location>
</feature>
<dbReference type="Proteomes" id="UP000026915">
    <property type="component" value="Chromosome 10"/>
</dbReference>
<feature type="compositionally biased region" description="Basic and acidic residues" evidence="1">
    <location>
        <begin position="93"/>
        <end position="105"/>
    </location>
</feature>
<evidence type="ECO:0000313" key="2">
    <source>
        <dbReference type="EMBL" id="EOY18407.1"/>
    </source>
</evidence>
<evidence type="ECO:0000256" key="1">
    <source>
        <dbReference type="SAM" id="MobiDB-lite"/>
    </source>
</evidence>
<dbReference type="Gramene" id="EOY18407">
    <property type="protein sequence ID" value="EOY18407"/>
    <property type="gene ID" value="TCM_043004"/>
</dbReference>
<feature type="region of interest" description="Disordered" evidence="1">
    <location>
        <begin position="43"/>
        <end position="181"/>
    </location>
</feature>
<dbReference type="HOGENOM" id="CLU_1211619_0_0_1"/>
<sequence>MMKKRGREVRLAGCVRTLPGTSLTCQTRRIRVWQDSGTCPWVPRDKAMGRAPSRTRESGIKERGHCSISGGGEEPATKIPAATQKFHKKKSKRDIQKRTEKEKVCSRKSSPTREGARPSMPPDLSPEGRADPGEERRYRLGRPTVREPVAPPDLSPVGESRLDPRRKEEFAGARRGPDHRRHQICRRKEECRENSRTFKTTAFWLKKAEYLGHAHGLSAGLMRTGLSRA</sequence>
<organism evidence="2 3">
    <name type="scientific">Theobroma cacao</name>
    <name type="common">Cacao</name>
    <name type="synonym">Cocoa</name>
    <dbReference type="NCBI Taxonomy" id="3641"/>
    <lineage>
        <taxon>Eukaryota</taxon>
        <taxon>Viridiplantae</taxon>
        <taxon>Streptophyta</taxon>
        <taxon>Embryophyta</taxon>
        <taxon>Tracheophyta</taxon>
        <taxon>Spermatophyta</taxon>
        <taxon>Magnoliopsida</taxon>
        <taxon>eudicotyledons</taxon>
        <taxon>Gunneridae</taxon>
        <taxon>Pentapetalae</taxon>
        <taxon>rosids</taxon>
        <taxon>malvids</taxon>
        <taxon>Malvales</taxon>
        <taxon>Malvaceae</taxon>
        <taxon>Byttnerioideae</taxon>
        <taxon>Theobroma</taxon>
    </lineage>
</organism>
<accession>A0A061FNZ8</accession>
<dbReference type="InParanoid" id="A0A061FNZ8"/>
<proteinExistence type="predicted"/>
<protein>
    <submittedName>
        <fullName evidence="2">Uncharacterized protein</fullName>
    </submittedName>
</protein>
<feature type="compositionally biased region" description="Basic and acidic residues" evidence="1">
    <location>
        <begin position="43"/>
        <end position="65"/>
    </location>
</feature>
<evidence type="ECO:0000313" key="3">
    <source>
        <dbReference type="Proteomes" id="UP000026915"/>
    </source>
</evidence>
<name>A0A061FNZ8_THECC</name>
<keyword evidence="3" id="KW-1185">Reference proteome</keyword>
<reference evidence="2 3" key="1">
    <citation type="journal article" date="2013" name="Genome Biol.">
        <title>The genome sequence of the most widely cultivated cacao type and its use to identify candidate genes regulating pod color.</title>
        <authorList>
            <person name="Motamayor J.C."/>
            <person name="Mockaitis K."/>
            <person name="Schmutz J."/>
            <person name="Haiminen N."/>
            <person name="Iii D.L."/>
            <person name="Cornejo O."/>
            <person name="Findley S.D."/>
            <person name="Zheng P."/>
            <person name="Utro F."/>
            <person name="Royaert S."/>
            <person name="Saski C."/>
            <person name="Jenkins J."/>
            <person name="Podicheti R."/>
            <person name="Zhao M."/>
            <person name="Scheffler B.E."/>
            <person name="Stack J.C."/>
            <person name="Feltus F.A."/>
            <person name="Mustiga G.M."/>
            <person name="Amores F."/>
            <person name="Phillips W."/>
            <person name="Marelli J.P."/>
            <person name="May G.D."/>
            <person name="Shapiro H."/>
            <person name="Ma J."/>
            <person name="Bustamante C.D."/>
            <person name="Schnell R.J."/>
            <person name="Main D."/>
            <person name="Gilbert D."/>
            <person name="Parida L."/>
            <person name="Kuhn D.N."/>
        </authorList>
    </citation>
    <scope>NUCLEOTIDE SEQUENCE [LARGE SCALE GENOMIC DNA]</scope>
    <source>
        <strain evidence="3">cv. Matina 1-6</strain>
    </source>
</reference>
<gene>
    <name evidence="2" type="ORF">TCM_043004</name>
</gene>
<dbReference type="EMBL" id="CM001888">
    <property type="protein sequence ID" value="EOY18407.1"/>
    <property type="molecule type" value="Genomic_DNA"/>
</dbReference>
<dbReference type="AlphaFoldDB" id="A0A061FNZ8"/>
<feature type="compositionally biased region" description="Basic and acidic residues" evidence="1">
    <location>
        <begin position="160"/>
        <end position="176"/>
    </location>
</feature>